<dbReference type="STRING" id="36870.gene:10368858"/>
<protein>
    <submittedName>
        <fullName evidence="2">YnhC protein</fullName>
    </submittedName>
</protein>
<dbReference type="KEGG" id="wbr:ynhC"/>
<gene>
    <name evidence="2" type="primary">ynhC</name>
</gene>
<name>Q8D2J6_WIGBR</name>
<evidence type="ECO:0000313" key="3">
    <source>
        <dbReference type="Proteomes" id="UP000000562"/>
    </source>
</evidence>
<keyword evidence="3" id="KW-1185">Reference proteome</keyword>
<dbReference type="PANTHER" id="PTHR43575">
    <property type="entry name" value="PROTEIN ABCI7, CHLOROPLASTIC"/>
    <property type="match status" value="1"/>
</dbReference>
<dbReference type="Pfam" id="PF01458">
    <property type="entry name" value="SUFBD_core"/>
    <property type="match status" value="1"/>
</dbReference>
<dbReference type="SUPFAM" id="SSF101960">
    <property type="entry name" value="Stabilizer of iron transporter SufD"/>
    <property type="match status" value="1"/>
</dbReference>
<dbReference type="Proteomes" id="UP000000562">
    <property type="component" value="Chromosome"/>
</dbReference>
<dbReference type="HOGENOM" id="CLU_026231_5_0_6"/>
<evidence type="ECO:0000259" key="1">
    <source>
        <dbReference type="Pfam" id="PF01458"/>
    </source>
</evidence>
<feature type="domain" description="SUF system FeS cluster assembly SufBD core" evidence="1">
    <location>
        <begin position="175"/>
        <end position="401"/>
    </location>
</feature>
<sequence length="431" mass="50847">MKNMDMDGLKNNMNKNFIKILKKIFLNKENSKHSEYHWNKLINLKLTNKKNKYFKFINIEKFFNEIICYPRISSKDYIDLKNYLLNISSYKLIFINGFFCNTLSDKDFGNWKITRKFKKDIKKLPKEIKSDFFLHCSESLSEEITHIYLKKEINEIKPLYLINIGKILENKEKIIFINNRNHIEIGNNSKCQIIEHFINNDNYKYLNNSRTTIHIKKNSFVDFIKINQNNINSYNFSNDDFFLEKNSNFSNNVINLGGYISKQNINLRFNKPNSNVLINSLSIPIKNQIVDIKTFVEHKDKNCKSRQLHKFILSDRSKGIFHGKIKVEKNAVKTDGHMKNNNILLGEKSSIITKPQLEIYTDDVKCSHGATTNYLDSEYLFYLRSRGISKKDAKILIICSFYLETIKNISCSSLFNKLDKMIFSFLEKIKI</sequence>
<evidence type="ECO:0000313" key="2">
    <source>
        <dbReference type="EMBL" id="BAC24504.1"/>
    </source>
</evidence>
<dbReference type="EMBL" id="BA000021">
    <property type="protein sequence ID" value="BAC24504.1"/>
    <property type="molecule type" value="Genomic_DNA"/>
</dbReference>
<proteinExistence type="predicted"/>
<dbReference type="eggNOG" id="COG0719">
    <property type="taxonomic scope" value="Bacteria"/>
</dbReference>
<dbReference type="InterPro" id="IPR000825">
    <property type="entry name" value="SUF_FeS_clus_asmbl_SufBD_core"/>
</dbReference>
<dbReference type="GO" id="GO:0016226">
    <property type="term" value="P:iron-sulfur cluster assembly"/>
    <property type="evidence" value="ECO:0007669"/>
    <property type="project" value="InterPro"/>
</dbReference>
<dbReference type="PANTHER" id="PTHR43575:SF1">
    <property type="entry name" value="PROTEIN ABCI7, CHLOROPLASTIC"/>
    <property type="match status" value="1"/>
</dbReference>
<dbReference type="AlphaFoldDB" id="Q8D2J6"/>
<dbReference type="InterPro" id="IPR011542">
    <property type="entry name" value="SUF_FeS_clus_asmbl_SufD"/>
</dbReference>
<organism evidence="2 3">
    <name type="scientific">Wigglesworthia glossinidia brevipalpis</name>
    <dbReference type="NCBI Taxonomy" id="36870"/>
    <lineage>
        <taxon>Bacteria</taxon>
        <taxon>Pseudomonadati</taxon>
        <taxon>Pseudomonadota</taxon>
        <taxon>Gammaproteobacteria</taxon>
        <taxon>Enterobacterales</taxon>
        <taxon>Erwiniaceae</taxon>
        <taxon>Wigglesworthia</taxon>
    </lineage>
</organism>
<dbReference type="InterPro" id="IPR055346">
    <property type="entry name" value="Fe-S_cluster_assembly_SufBD"/>
</dbReference>
<dbReference type="InterPro" id="IPR037284">
    <property type="entry name" value="SUF_FeS_clus_asmbl_SufBD_sf"/>
</dbReference>
<reference evidence="2 3" key="1">
    <citation type="journal article" date="2002" name="Nat. Genet.">
        <title>Genome sequence of the endocellular obligate symbiont of tsetse flies, Wigglesworthia glossinidia.</title>
        <authorList>
            <person name="Akman L."/>
            <person name="Yamashita A."/>
            <person name="Watanabe H."/>
            <person name="Oshima K."/>
            <person name="Shiba T."/>
            <person name="Hattori M."/>
            <person name="Aksoy S."/>
        </authorList>
    </citation>
    <scope>NUCLEOTIDE SEQUENCE [LARGE SCALE GENOMIC DNA]</scope>
</reference>
<dbReference type="NCBIfam" id="TIGR01981">
    <property type="entry name" value="sufD"/>
    <property type="match status" value="1"/>
</dbReference>
<accession>Q8D2J6</accession>